<dbReference type="EMBL" id="KV013406">
    <property type="protein sequence ID" value="KZV23657.1"/>
    <property type="molecule type" value="Genomic_DNA"/>
</dbReference>
<protein>
    <submittedName>
        <fullName evidence="1">Uncharacterized protein</fullName>
    </submittedName>
</protein>
<evidence type="ECO:0000313" key="1">
    <source>
        <dbReference type="EMBL" id="KZV23657.1"/>
    </source>
</evidence>
<evidence type="ECO:0000313" key="2">
    <source>
        <dbReference type="Proteomes" id="UP000250235"/>
    </source>
</evidence>
<accession>A0A2Z7AWF4</accession>
<keyword evidence="2" id="KW-1185">Reference proteome</keyword>
<organism evidence="1 2">
    <name type="scientific">Dorcoceras hygrometricum</name>
    <dbReference type="NCBI Taxonomy" id="472368"/>
    <lineage>
        <taxon>Eukaryota</taxon>
        <taxon>Viridiplantae</taxon>
        <taxon>Streptophyta</taxon>
        <taxon>Embryophyta</taxon>
        <taxon>Tracheophyta</taxon>
        <taxon>Spermatophyta</taxon>
        <taxon>Magnoliopsida</taxon>
        <taxon>eudicotyledons</taxon>
        <taxon>Gunneridae</taxon>
        <taxon>Pentapetalae</taxon>
        <taxon>asterids</taxon>
        <taxon>lamiids</taxon>
        <taxon>Lamiales</taxon>
        <taxon>Gesneriaceae</taxon>
        <taxon>Didymocarpoideae</taxon>
        <taxon>Trichosporeae</taxon>
        <taxon>Loxocarpinae</taxon>
        <taxon>Dorcoceras</taxon>
    </lineage>
</organism>
<gene>
    <name evidence="1" type="ORF">F511_06987</name>
</gene>
<dbReference type="AlphaFoldDB" id="A0A2Z7AWF4"/>
<proteinExistence type="predicted"/>
<sequence length="71" mass="7935">MRSVVASHGPGSILGVMQYAMQSYYKAFRFYRSSVFNILIVIHGPGSNPRGKMRCGWYQQATPMSDARAGF</sequence>
<dbReference type="Proteomes" id="UP000250235">
    <property type="component" value="Unassembled WGS sequence"/>
</dbReference>
<reference evidence="1 2" key="1">
    <citation type="journal article" date="2015" name="Proc. Natl. Acad. Sci. U.S.A.">
        <title>The resurrection genome of Boea hygrometrica: A blueprint for survival of dehydration.</title>
        <authorList>
            <person name="Xiao L."/>
            <person name="Yang G."/>
            <person name="Zhang L."/>
            <person name="Yang X."/>
            <person name="Zhao S."/>
            <person name="Ji Z."/>
            <person name="Zhou Q."/>
            <person name="Hu M."/>
            <person name="Wang Y."/>
            <person name="Chen M."/>
            <person name="Xu Y."/>
            <person name="Jin H."/>
            <person name="Xiao X."/>
            <person name="Hu G."/>
            <person name="Bao F."/>
            <person name="Hu Y."/>
            <person name="Wan P."/>
            <person name="Li L."/>
            <person name="Deng X."/>
            <person name="Kuang T."/>
            <person name="Xiang C."/>
            <person name="Zhu J.K."/>
            <person name="Oliver M.J."/>
            <person name="He Y."/>
        </authorList>
    </citation>
    <scope>NUCLEOTIDE SEQUENCE [LARGE SCALE GENOMIC DNA]</scope>
    <source>
        <strain evidence="2">cv. XS01</strain>
    </source>
</reference>
<name>A0A2Z7AWF4_9LAMI</name>